<dbReference type="Proteomes" id="UP000094025">
    <property type="component" value="Unassembled WGS sequence"/>
</dbReference>
<comment type="caution">
    <text evidence="2">The sequence shown here is derived from an EMBL/GenBank/DDBJ whole genome shotgun (WGS) entry which is preliminary data.</text>
</comment>
<dbReference type="AlphaFoldDB" id="A0A178YAU2"/>
<evidence type="ECO:0008006" key="4">
    <source>
        <dbReference type="Google" id="ProtNLM"/>
    </source>
</evidence>
<name>A0A178YAU2_9HYPH</name>
<feature type="signal peptide" evidence="1">
    <location>
        <begin position="1"/>
        <end position="20"/>
    </location>
</feature>
<reference evidence="2 3" key="1">
    <citation type="journal article" date="2016" name="Int. J. Syst. Evol. Microbiol.">
        <title>Ensifer glycinis sp. nov., an novel rhizobial species associated with Glycine spp.</title>
        <authorList>
            <person name="Yan H."/>
            <person name="Yan J."/>
            <person name="Sui X.H."/>
            <person name="Wang E.T."/>
            <person name="Chen W.X."/>
            <person name="Zhang X.X."/>
            <person name="Chen W.F."/>
        </authorList>
    </citation>
    <scope>NUCLEOTIDE SEQUENCE [LARGE SCALE GENOMIC DNA]</scope>
    <source>
        <strain evidence="2 3">CCBAU 23380</strain>
    </source>
</reference>
<keyword evidence="1" id="KW-0732">Signal</keyword>
<feature type="chain" id="PRO_5008097660" description="Lysozyme inhibitor LprI N-terminal domain-containing protein" evidence="1">
    <location>
        <begin position="21"/>
        <end position="121"/>
    </location>
</feature>
<evidence type="ECO:0000256" key="1">
    <source>
        <dbReference type="SAM" id="SignalP"/>
    </source>
</evidence>
<organism evidence="2 3">
    <name type="scientific">Sinorhizobium glycinis</name>
    <dbReference type="NCBI Taxonomy" id="1472378"/>
    <lineage>
        <taxon>Bacteria</taxon>
        <taxon>Pseudomonadati</taxon>
        <taxon>Pseudomonadota</taxon>
        <taxon>Alphaproteobacteria</taxon>
        <taxon>Hyphomicrobiales</taxon>
        <taxon>Rhizobiaceae</taxon>
        <taxon>Sinorhizobium/Ensifer group</taxon>
        <taxon>Sinorhizobium</taxon>
    </lineage>
</organism>
<gene>
    <name evidence="2" type="ORF">AU381_12470</name>
</gene>
<dbReference type="EMBL" id="LPUX01000041">
    <property type="protein sequence ID" value="OAP44546.1"/>
    <property type="molecule type" value="Genomic_DNA"/>
</dbReference>
<keyword evidence="3" id="KW-1185">Reference proteome</keyword>
<evidence type="ECO:0000313" key="3">
    <source>
        <dbReference type="Proteomes" id="UP000094025"/>
    </source>
</evidence>
<sequence length="121" mass="13486">MFRATFISAVIALSATASHAADLAYDYAPVARQCETLDASRLPGESDISVLRQEVVSRMEQAITVADDPRWISSVRPVFVWASEAKVACGKAYGYLQSGWRDQDYLAKCDCFHAKMLRFMN</sequence>
<protein>
    <recommendedName>
        <fullName evidence="4">Lysozyme inhibitor LprI N-terminal domain-containing protein</fullName>
    </recommendedName>
</protein>
<proteinExistence type="predicted"/>
<accession>A0A178YAU2</accession>
<evidence type="ECO:0000313" key="2">
    <source>
        <dbReference type="EMBL" id="OAP44546.1"/>
    </source>
</evidence>
<dbReference type="OrthoDB" id="9810367at2"/>